<dbReference type="InterPro" id="IPR009057">
    <property type="entry name" value="Homeodomain-like_sf"/>
</dbReference>
<dbReference type="Proteomes" id="UP000035088">
    <property type="component" value="Unassembled WGS sequence"/>
</dbReference>
<keyword evidence="1" id="KW-0805">Transcription regulation</keyword>
<dbReference type="Gene3D" id="1.10.10.60">
    <property type="entry name" value="Homeodomain-like"/>
    <property type="match status" value="2"/>
</dbReference>
<accession>G7GZP8</accession>
<dbReference type="InterPro" id="IPR018060">
    <property type="entry name" value="HTH_AraC"/>
</dbReference>
<dbReference type="SUPFAM" id="SSF46689">
    <property type="entry name" value="Homeodomain-like"/>
    <property type="match status" value="2"/>
</dbReference>
<dbReference type="InterPro" id="IPR018062">
    <property type="entry name" value="HTH_AraC-typ_CS"/>
</dbReference>
<evidence type="ECO:0000313" key="5">
    <source>
        <dbReference type="EMBL" id="GAB09073.1"/>
    </source>
</evidence>
<protein>
    <submittedName>
        <fullName evidence="5">AraC family transcriptional regulator</fullName>
    </submittedName>
</protein>
<keyword evidence="6" id="KW-1185">Reference proteome</keyword>
<dbReference type="PROSITE" id="PS01124">
    <property type="entry name" value="HTH_ARAC_FAMILY_2"/>
    <property type="match status" value="1"/>
</dbReference>
<proteinExistence type="predicted"/>
<dbReference type="InterPro" id="IPR050204">
    <property type="entry name" value="AraC_XylS_family_regulators"/>
</dbReference>
<keyword evidence="2" id="KW-0238">DNA-binding</keyword>
<name>G7GZP8_9ACTN</name>
<keyword evidence="3" id="KW-0804">Transcription</keyword>
<dbReference type="Pfam" id="PF12833">
    <property type="entry name" value="HTH_18"/>
    <property type="match status" value="1"/>
</dbReference>
<dbReference type="EMBL" id="BAEE01000027">
    <property type="protein sequence ID" value="GAB09073.1"/>
    <property type="molecule type" value="Genomic_DNA"/>
</dbReference>
<organism evidence="5 6">
    <name type="scientific">Gordonia araii NBRC 100433</name>
    <dbReference type="NCBI Taxonomy" id="1073574"/>
    <lineage>
        <taxon>Bacteria</taxon>
        <taxon>Bacillati</taxon>
        <taxon>Actinomycetota</taxon>
        <taxon>Actinomycetes</taxon>
        <taxon>Mycobacteriales</taxon>
        <taxon>Gordoniaceae</taxon>
        <taxon>Gordonia</taxon>
    </lineage>
</organism>
<comment type="caution">
    <text evidence="5">The sequence shown here is derived from an EMBL/GenBank/DDBJ whole genome shotgun (WGS) entry which is preliminary data.</text>
</comment>
<evidence type="ECO:0000256" key="2">
    <source>
        <dbReference type="ARBA" id="ARBA00023125"/>
    </source>
</evidence>
<sequence length="260" mass="27636">MTVAALPETCAAARLWVWPGHGVYLGESLGLQPHTTSVPCIVIGVDEEFTLAVGDERVRTRSALIVPRVEHQIVAAPPSRMLFCYVDAGRAELADWASRATVGPGGCSVRLPTESVLAGMCRDSDPDPMKIVATATGRRSRTLDPRITSVVGLLLDDPTAAPDAKGLAARAGWSTSHFLRRFSRETGTSLRRYRLWARMLRAAGTVADGGDLTTAAADAGFSSPSHFSDTFLRMFGLTASDLIGSGAELIVVDERQAATA</sequence>
<dbReference type="AlphaFoldDB" id="G7GZP8"/>
<dbReference type="STRING" id="1073574.GOARA_027_00360"/>
<dbReference type="RefSeq" id="WP_007321150.1">
    <property type="nucleotide sequence ID" value="NZ_BAEE01000027.1"/>
</dbReference>
<dbReference type="GO" id="GO:0003700">
    <property type="term" value="F:DNA-binding transcription factor activity"/>
    <property type="evidence" value="ECO:0007669"/>
    <property type="project" value="InterPro"/>
</dbReference>
<dbReference type="SMART" id="SM00342">
    <property type="entry name" value="HTH_ARAC"/>
    <property type="match status" value="1"/>
</dbReference>
<evidence type="ECO:0000313" key="6">
    <source>
        <dbReference type="Proteomes" id="UP000035088"/>
    </source>
</evidence>
<dbReference type="PROSITE" id="PS00041">
    <property type="entry name" value="HTH_ARAC_FAMILY_1"/>
    <property type="match status" value="1"/>
</dbReference>
<dbReference type="GO" id="GO:0043565">
    <property type="term" value="F:sequence-specific DNA binding"/>
    <property type="evidence" value="ECO:0007669"/>
    <property type="project" value="InterPro"/>
</dbReference>
<evidence type="ECO:0000256" key="1">
    <source>
        <dbReference type="ARBA" id="ARBA00023015"/>
    </source>
</evidence>
<reference evidence="5 6" key="1">
    <citation type="submission" date="2011-11" db="EMBL/GenBank/DDBJ databases">
        <title>Whole genome shotgun sequence of Gordonia araii NBRC 100433.</title>
        <authorList>
            <person name="Yoshida Y."/>
            <person name="Hosoyama A."/>
            <person name="Tsuchikane K."/>
            <person name="Katsumata H."/>
            <person name="Yamazaki S."/>
            <person name="Fujita N."/>
        </authorList>
    </citation>
    <scope>NUCLEOTIDE SEQUENCE [LARGE SCALE GENOMIC DNA]</scope>
    <source>
        <strain evidence="5 6">NBRC 100433</strain>
    </source>
</reference>
<dbReference type="PANTHER" id="PTHR46796">
    <property type="entry name" value="HTH-TYPE TRANSCRIPTIONAL ACTIVATOR RHAS-RELATED"/>
    <property type="match status" value="1"/>
</dbReference>
<evidence type="ECO:0000259" key="4">
    <source>
        <dbReference type="PROSITE" id="PS01124"/>
    </source>
</evidence>
<evidence type="ECO:0000256" key="3">
    <source>
        <dbReference type="ARBA" id="ARBA00023163"/>
    </source>
</evidence>
<feature type="domain" description="HTH araC/xylS-type" evidence="4">
    <location>
        <begin position="148"/>
        <end position="245"/>
    </location>
</feature>
<gene>
    <name evidence="5" type="ORF">GOARA_027_00360</name>
</gene>